<evidence type="ECO:0000256" key="1">
    <source>
        <dbReference type="ARBA" id="ARBA00022676"/>
    </source>
</evidence>
<evidence type="ECO:0000313" key="5">
    <source>
        <dbReference type="Proteomes" id="UP000502196"/>
    </source>
</evidence>
<dbReference type="Proteomes" id="UP000502196">
    <property type="component" value="Chromosome"/>
</dbReference>
<proteinExistence type="predicted"/>
<evidence type="ECO:0000256" key="3">
    <source>
        <dbReference type="SAM" id="MobiDB-lite"/>
    </source>
</evidence>
<keyword evidence="1" id="KW-0328">Glycosyltransferase</keyword>
<accession>A0A6F9EF32</accession>
<dbReference type="GO" id="GO:0016757">
    <property type="term" value="F:glycosyltransferase activity"/>
    <property type="evidence" value="ECO:0007669"/>
    <property type="project" value="UniProtKB-KW"/>
</dbReference>
<dbReference type="Gene3D" id="3.40.50.2000">
    <property type="entry name" value="Glycogen Phosphorylase B"/>
    <property type="match status" value="1"/>
</dbReference>
<evidence type="ECO:0000313" key="4">
    <source>
        <dbReference type="EMBL" id="CAB3396197.1"/>
    </source>
</evidence>
<organism evidence="4 5">
    <name type="scientific">Kyrpidia spormannii</name>
    <dbReference type="NCBI Taxonomy" id="2055160"/>
    <lineage>
        <taxon>Bacteria</taxon>
        <taxon>Bacillati</taxon>
        <taxon>Bacillota</taxon>
        <taxon>Bacilli</taxon>
        <taxon>Bacillales</taxon>
        <taxon>Alicyclobacillaceae</taxon>
        <taxon>Kyrpidia</taxon>
    </lineage>
</organism>
<name>A0A6F9EF32_9BACL</name>
<feature type="region of interest" description="Disordered" evidence="3">
    <location>
        <begin position="64"/>
        <end position="99"/>
    </location>
</feature>
<reference evidence="4 5" key="1">
    <citation type="submission" date="2020-04" db="EMBL/GenBank/DDBJ databases">
        <authorList>
            <person name="Hogendoorn C."/>
        </authorList>
    </citation>
    <scope>NUCLEOTIDE SEQUENCE [LARGE SCALE GENOMIC DNA]</scope>
    <source>
        <strain evidence="4">COOX1</strain>
    </source>
</reference>
<dbReference type="PANTHER" id="PTHR12526">
    <property type="entry name" value="GLYCOSYLTRANSFERASE"/>
    <property type="match status" value="1"/>
</dbReference>
<keyword evidence="2 4" id="KW-0808">Transferase</keyword>
<protein>
    <submittedName>
        <fullName evidence="4">Glycosyl transferase group 1</fullName>
    </submittedName>
</protein>
<dbReference type="AlphaFoldDB" id="A0A6F9EF32"/>
<dbReference type="EMBL" id="LR792683">
    <property type="protein sequence ID" value="CAB3396197.1"/>
    <property type="molecule type" value="Genomic_DNA"/>
</dbReference>
<gene>
    <name evidence="4" type="ORF">COOX1_3443</name>
</gene>
<evidence type="ECO:0000256" key="2">
    <source>
        <dbReference type="ARBA" id="ARBA00022679"/>
    </source>
</evidence>
<dbReference type="Pfam" id="PF13692">
    <property type="entry name" value="Glyco_trans_1_4"/>
    <property type="match status" value="1"/>
</dbReference>
<dbReference type="SUPFAM" id="SSF53756">
    <property type="entry name" value="UDP-Glycosyltransferase/glycogen phosphorylase"/>
    <property type="match status" value="1"/>
</dbReference>
<dbReference type="PANTHER" id="PTHR12526:SF510">
    <property type="entry name" value="D-INOSITOL 3-PHOSPHATE GLYCOSYLTRANSFERASE"/>
    <property type="match status" value="1"/>
</dbReference>
<feature type="compositionally biased region" description="Basic residues" evidence="3">
    <location>
        <begin position="81"/>
        <end position="91"/>
    </location>
</feature>
<sequence length="99" mass="10618">MARKIQEAGLEDRVRIVGYRSDVERWVRAVDFVVLPSLFEGFGRALLEALACGKPVVASRVGGFAEGRGAGRRPPGALGRPLHRGCRRGRHGPGTIGNA</sequence>